<keyword evidence="1" id="KW-1133">Transmembrane helix</keyword>
<evidence type="ECO:0000313" key="3">
    <source>
        <dbReference type="EMBL" id="CAL1169555.1"/>
    </source>
</evidence>
<keyword evidence="1" id="KW-0812">Transmembrane</keyword>
<proteinExistence type="predicted"/>
<dbReference type="AlphaFoldDB" id="A0A9P1GJF7"/>
<evidence type="ECO:0000256" key="1">
    <source>
        <dbReference type="SAM" id="Phobius"/>
    </source>
</evidence>
<organism evidence="2">
    <name type="scientific">Cladocopium goreaui</name>
    <dbReference type="NCBI Taxonomy" id="2562237"/>
    <lineage>
        <taxon>Eukaryota</taxon>
        <taxon>Sar</taxon>
        <taxon>Alveolata</taxon>
        <taxon>Dinophyceae</taxon>
        <taxon>Suessiales</taxon>
        <taxon>Symbiodiniaceae</taxon>
        <taxon>Cladocopium</taxon>
    </lineage>
</organism>
<dbReference type="EMBL" id="CAMXCT030006570">
    <property type="protein sequence ID" value="CAL4803492.1"/>
    <property type="molecule type" value="Genomic_DNA"/>
</dbReference>
<feature type="transmembrane region" description="Helical" evidence="1">
    <location>
        <begin position="261"/>
        <end position="282"/>
    </location>
</feature>
<sequence>MLGHILSMRFADDVASRARARELAVSLVNRARAQIGAGDPVKAEQDALQASNLDPSYGRAKTVLAEAYQKQGRTKEAEALLVSPPSALGTLPALGKILTSASWRALAAYALLAVLFFVLLTVHRRLALDALYGRQPVLGDPELREVLRYTSGYGVGSFPARVRPEKVEDAAWAMKIASTQEWLAFIKQAFGKQALNEDGKLLLFSWGNMPKQGKGGTDPSAWMGMLAFVPKNVNPAVLMQLLPERAAFGRLKRLGHSARSWLQKHFGLGSAAGGLLPLALYVQGTVADEQRLPQQLTFARLALLLVVAIAAAISYGIYVALISLHDFRRHPAMAELSDPSGRFIVALEKDLKEEMHELKPRVLDDGKTIITMNWFIHLPGNFSFFSRLFQPLLMITNLVGIGSSVPGAQGGDIKPPSWGGLLQRCFQVIGLLPSWLHLLRRSLPGAVQAIG</sequence>
<name>A0A9P1GJF7_9DINO</name>
<dbReference type="InterPro" id="IPR011990">
    <property type="entry name" value="TPR-like_helical_dom_sf"/>
</dbReference>
<dbReference type="EMBL" id="CAMXCT010006570">
    <property type="protein sequence ID" value="CAI4016180.1"/>
    <property type="molecule type" value="Genomic_DNA"/>
</dbReference>
<accession>A0A9P1GJF7</accession>
<keyword evidence="4" id="KW-1185">Reference proteome</keyword>
<protein>
    <submittedName>
        <fullName evidence="2">Uncharacterized protein</fullName>
    </submittedName>
</protein>
<reference evidence="3" key="2">
    <citation type="submission" date="2024-04" db="EMBL/GenBank/DDBJ databases">
        <authorList>
            <person name="Chen Y."/>
            <person name="Shah S."/>
            <person name="Dougan E. K."/>
            <person name="Thang M."/>
            <person name="Chan C."/>
        </authorList>
    </citation>
    <scope>NUCLEOTIDE SEQUENCE [LARGE SCALE GENOMIC DNA]</scope>
</reference>
<dbReference type="Proteomes" id="UP001152797">
    <property type="component" value="Unassembled WGS sequence"/>
</dbReference>
<dbReference type="SUPFAM" id="SSF48452">
    <property type="entry name" value="TPR-like"/>
    <property type="match status" value="1"/>
</dbReference>
<evidence type="ECO:0000313" key="2">
    <source>
        <dbReference type="EMBL" id="CAI4016180.1"/>
    </source>
</evidence>
<dbReference type="OrthoDB" id="430952at2759"/>
<reference evidence="2" key="1">
    <citation type="submission" date="2022-10" db="EMBL/GenBank/DDBJ databases">
        <authorList>
            <person name="Chen Y."/>
            <person name="Dougan E. K."/>
            <person name="Chan C."/>
            <person name="Rhodes N."/>
            <person name="Thang M."/>
        </authorList>
    </citation>
    <scope>NUCLEOTIDE SEQUENCE</scope>
</reference>
<gene>
    <name evidence="2" type="ORF">C1SCF055_LOCUS40940</name>
</gene>
<dbReference type="Gene3D" id="1.25.40.10">
    <property type="entry name" value="Tetratricopeptide repeat domain"/>
    <property type="match status" value="1"/>
</dbReference>
<feature type="transmembrane region" description="Helical" evidence="1">
    <location>
        <begin position="101"/>
        <end position="122"/>
    </location>
</feature>
<comment type="caution">
    <text evidence="2">The sequence shown here is derived from an EMBL/GenBank/DDBJ whole genome shotgun (WGS) entry which is preliminary data.</text>
</comment>
<dbReference type="EMBL" id="CAMXCT020006570">
    <property type="protein sequence ID" value="CAL1169555.1"/>
    <property type="molecule type" value="Genomic_DNA"/>
</dbReference>
<dbReference type="Pfam" id="PF14559">
    <property type="entry name" value="TPR_19"/>
    <property type="match status" value="1"/>
</dbReference>
<feature type="transmembrane region" description="Helical" evidence="1">
    <location>
        <begin position="302"/>
        <end position="324"/>
    </location>
</feature>
<evidence type="ECO:0000313" key="4">
    <source>
        <dbReference type="Proteomes" id="UP001152797"/>
    </source>
</evidence>
<keyword evidence="1" id="KW-0472">Membrane</keyword>